<evidence type="ECO:0000259" key="5">
    <source>
        <dbReference type="PROSITE" id="PS50103"/>
    </source>
</evidence>
<evidence type="ECO:0000313" key="8">
    <source>
        <dbReference type="Proteomes" id="UP001152797"/>
    </source>
</evidence>
<keyword evidence="8" id="KW-1185">Reference proteome</keyword>
<feature type="compositionally biased region" description="Basic and acidic residues" evidence="3">
    <location>
        <begin position="1"/>
        <end position="13"/>
    </location>
</feature>
<evidence type="ECO:0000256" key="3">
    <source>
        <dbReference type="SAM" id="MobiDB-lite"/>
    </source>
</evidence>
<reference evidence="7 8" key="2">
    <citation type="submission" date="2024-05" db="EMBL/GenBank/DDBJ databases">
        <authorList>
            <person name="Chen Y."/>
            <person name="Shah S."/>
            <person name="Dougan E. K."/>
            <person name="Thang M."/>
            <person name="Chan C."/>
        </authorList>
    </citation>
    <scope>NUCLEOTIDE SEQUENCE [LARGE SCALE GENOMIC DNA]</scope>
</reference>
<organism evidence="6">
    <name type="scientific">Cladocopium goreaui</name>
    <dbReference type="NCBI Taxonomy" id="2562237"/>
    <lineage>
        <taxon>Eukaryota</taxon>
        <taxon>Sar</taxon>
        <taxon>Alveolata</taxon>
        <taxon>Dinophyceae</taxon>
        <taxon>Suessiales</taxon>
        <taxon>Symbiodiniaceae</taxon>
        <taxon>Cladocopium</taxon>
    </lineage>
</organism>
<dbReference type="OrthoDB" id="851134at2759"/>
<keyword evidence="1" id="KW-0862">Zinc</keyword>
<feature type="compositionally biased region" description="Acidic residues" evidence="3">
    <location>
        <begin position="1335"/>
        <end position="1347"/>
    </location>
</feature>
<feature type="compositionally biased region" description="Low complexity" evidence="3">
    <location>
        <begin position="95"/>
        <end position="105"/>
    </location>
</feature>
<feature type="compositionally biased region" description="Polar residues" evidence="3">
    <location>
        <begin position="762"/>
        <end position="779"/>
    </location>
</feature>
<feature type="compositionally biased region" description="Basic and acidic residues" evidence="3">
    <location>
        <begin position="24"/>
        <end position="61"/>
    </location>
</feature>
<feature type="region of interest" description="Disordered" evidence="3">
    <location>
        <begin position="762"/>
        <end position="812"/>
    </location>
</feature>
<dbReference type="InterPro" id="IPR000571">
    <property type="entry name" value="Znf_CCCH"/>
</dbReference>
<feature type="compositionally biased region" description="Basic and acidic residues" evidence="3">
    <location>
        <begin position="788"/>
        <end position="802"/>
    </location>
</feature>
<feature type="region of interest" description="Disordered" evidence="3">
    <location>
        <begin position="2044"/>
        <end position="2071"/>
    </location>
</feature>
<accession>A0A9P1FVD6</accession>
<feature type="region of interest" description="Disordered" evidence="3">
    <location>
        <begin position="2124"/>
        <end position="2145"/>
    </location>
</feature>
<dbReference type="InterPro" id="IPR013103">
    <property type="entry name" value="RVT_2"/>
</dbReference>
<dbReference type="CDD" id="cd09272">
    <property type="entry name" value="RNase_HI_RT_Ty1"/>
    <property type="match status" value="1"/>
</dbReference>
<keyword evidence="4" id="KW-1133">Transmembrane helix</keyword>
<feature type="compositionally biased region" description="Low complexity" evidence="3">
    <location>
        <begin position="827"/>
        <end position="843"/>
    </location>
</feature>
<reference evidence="6" key="1">
    <citation type="submission" date="2022-10" db="EMBL/GenBank/DDBJ databases">
        <authorList>
            <person name="Chen Y."/>
            <person name="Dougan E. K."/>
            <person name="Chan C."/>
            <person name="Rhodes N."/>
            <person name="Thang M."/>
        </authorList>
    </citation>
    <scope>NUCLEOTIDE SEQUENCE</scope>
</reference>
<protein>
    <submittedName>
        <fullName evidence="7">Retrovirus-related Pol polyprotein from transposon RE2 (Retro element 2) (AtRE2)</fullName>
    </submittedName>
</protein>
<dbReference type="EMBL" id="CAMXCT010001380">
    <property type="protein sequence ID" value="CAI3989556.1"/>
    <property type="molecule type" value="Genomic_DNA"/>
</dbReference>
<feature type="compositionally biased region" description="Basic and acidic residues" evidence="3">
    <location>
        <begin position="2052"/>
        <end position="2065"/>
    </location>
</feature>
<keyword evidence="4" id="KW-0812">Transmembrane</keyword>
<dbReference type="Proteomes" id="UP001152797">
    <property type="component" value="Unassembled WGS sequence"/>
</dbReference>
<keyword evidence="4" id="KW-0472">Membrane</keyword>
<dbReference type="PANTHER" id="PTHR11439">
    <property type="entry name" value="GAG-POL-RELATED RETROTRANSPOSON"/>
    <property type="match status" value="1"/>
</dbReference>
<feature type="compositionally biased region" description="Polar residues" evidence="3">
    <location>
        <begin position="67"/>
        <end position="78"/>
    </location>
</feature>
<keyword evidence="1" id="KW-0863">Zinc-finger</keyword>
<evidence type="ECO:0000256" key="1">
    <source>
        <dbReference type="PROSITE-ProRule" id="PRU00723"/>
    </source>
</evidence>
<feature type="region of interest" description="Disordered" evidence="3">
    <location>
        <begin position="1946"/>
        <end position="1966"/>
    </location>
</feature>
<dbReference type="GO" id="GO:0008270">
    <property type="term" value="F:zinc ion binding"/>
    <property type="evidence" value="ECO:0007669"/>
    <property type="project" value="UniProtKB-KW"/>
</dbReference>
<feature type="region of interest" description="Disordered" evidence="3">
    <location>
        <begin position="269"/>
        <end position="288"/>
    </location>
</feature>
<feature type="coiled-coil region" evidence="2">
    <location>
        <begin position="226"/>
        <end position="267"/>
    </location>
</feature>
<proteinExistence type="predicted"/>
<sequence>MDIRRRATQREMEQGMQEMQLAQKRMEEESKQRGEEAIEDGRIEERDEAASSLEDEAKKGEGVLVLSSATPDQPQGQPVSLRPAVPATPPPSQPPQSFSKSASASERPTPALTARQSEEKRAGEGGNQGLEGKERVQDPSVRGSANSSPNGLAATPQDVKKSEFEMAYTPLFTPEQVQQMTQLQQRTPWLYGITGTGFTPSIPRPGFLESEERRFNEELLERDRQLAMLQNRMVVEQSEREEIKRLLVSVLNENQKLKERILAVESQPAEPEARFATPDSISKDGSGQAERSFGIETTRLQGMNLEKVFGKEAARPPKEDGSVGHQVFSEAARPPKEDGSVGQQVFPEAARPPKEDGSVGQQGFQEAVRPPTIKSSNGDCGEAWKKGERFVDGPRGQQERSREEDFNSKTMEFMFLMMQSMRDLQQKISDGKNDEGAVMGVEVVRSGAPDLPDLMPWTSGTGPLELGDWMLLLNPIISDLTTSSQEWWEIMTQEVEAWYQRHVSLSPLDRLNHGFAAPASLQQPRWQRLERRVSTMIMKAIPESCCEELVAARRMDVFGVLTYLFTTYSPGGVAEKQTLLKSLEDPAEITSVQEAPGAIRKWMRWRRRAKEVGAVEPDPALLLKGLNKMTRRVLESHRDIQFRVSLVRNTLSVDTTPTSSSVDQLAAHLLAELEQCAMTDKRSITTTAKKEVELPKLKNMEAEAAEEGKGKGRDREKNDEEKSKQKCRYYLTEGGCRKGRECTWSHEQRDELRRCYVCGSSQHLAPSCTRPKSSSTSPEKSAPKAKQLKTEEEKVGGKKESEEAAASTQDSAMKDLIDEASKVLKSISGAPSSSASSASSGSAKDSEGKEDLMERLQQQLNSLRQKQKVLRLQKMATGDQAGLIDSGDLKVSQHNGCPQVSRQLALDLISELEDANQGLKRGLEMSDEFEWLQAMVKAHPVLSQLPDHIKERLAVQPGDWNGLPCNRRWRRAMQRDGLLLHLYAGEDSGFTFGKAWKQCGGEERILLEVDVKRGSQHDMIPDDGIYASLITAAIQGKILGIAGGPNCRSRSVLRHYEIPGCDTAPRPVRAWKGEEYGKKDLSEKEKKMVEEDDILLWRQIFLFMIATYARRARGHDHPLAFVLEQPSSPREYKPEVVSFWDQWEWHEIKKEFELKETHFTQKSLGGEATKPTTLGTSLDLVPEDFQIKGPVCPGGVRSSKDLARWPPGLMRMLAVAIKEQTMQSHARIAPMSWEDHIRFGHVPYRKDCKTCQETLQQQEPHRRARHLQTGTLSLDVAGPFTPAYDLGGHMARWFLTGVLVWRVPKDSDKMRQPPDEELQGEEPAIEEAREAGAEEKEEAEVQVEEGQGEQRDEERREDLEEKTEVRIFRLALPMLREKTTVRRLDASMEAQEEEETEKWKVKARIRRIIEEEMRAMVEDDEETAMDEMAVIGRLRKAVESMEDSEEILQTKIISPKEVWEHWEEWEVRWVICGNYEEKRDDEQTYSAGADATAFRLMLWFAARNQWLGMSLDIRTAFLNAVIDQEDQSNYILVAPPTIFVKKGCLRPGTLYRPKRAVYGLRRSPRLWGLCRDSEMRSFEVEVEKKEGGKIKLQLRQLDSEPNLWRLEEVGKEEGSEPSIQYGLVMTYVDDIFITGPPEVTRAVAQKFQATWTTSEPEVVGEEAIRFLGMEVSTSKNAEGRDVWHVTQESFVKDLVKRQAKEVQPKKIPITRDQALMTLDPSPPTLEKVRKCQKVVGELLWVLTRTRPDLMYSISRLGSNVTKATSSVLEAADQVQRYLLKTCAEGLRYQDDEKEPIKIQVFSDVSYAPNDEESFGCFIITLNRAPIFWRAGRQHLVTLSTAEAELAELVEAMTAGESVAAIVDELIGYVPRGAFTDSQSALAIITTDGGNWRTRHLRTRASYARQTVLSGRWVIHHSPGEFLTADIGTKPLSSKRLETLREMMMMGSPPKKEEIKQEEKDEEQKEKGETLAKAIKVSDDMIRLVTTIAILAVARGDSEDEEEEGGYQALQSMLAVFAIFMVLLTLFAQWLWKVGVQIARRQNLSPKATGSRPEVRGEKMGRRGGEDGLSSSSVQLPSVAVEKGLGFGSVRLRSLAVEKGLGSGERIENELQNIEAEVAEIRERLRITPPEDEPDAEGETKAALTK</sequence>
<feature type="domain" description="C3H1-type" evidence="5">
    <location>
        <begin position="721"/>
        <end position="749"/>
    </location>
</feature>
<dbReference type="EMBL" id="CAMXCT030001380">
    <property type="protein sequence ID" value="CAL4776868.1"/>
    <property type="molecule type" value="Genomic_DNA"/>
</dbReference>
<evidence type="ECO:0000313" key="6">
    <source>
        <dbReference type="EMBL" id="CAI3989556.1"/>
    </source>
</evidence>
<dbReference type="InterPro" id="IPR043502">
    <property type="entry name" value="DNA/RNA_pol_sf"/>
</dbReference>
<dbReference type="EMBL" id="CAMXCT020001380">
    <property type="protein sequence ID" value="CAL1142931.1"/>
    <property type="molecule type" value="Genomic_DNA"/>
</dbReference>
<feature type="compositionally biased region" description="Basic and acidic residues" evidence="3">
    <location>
        <begin position="1348"/>
        <end position="1359"/>
    </location>
</feature>
<keyword evidence="1" id="KW-0479">Metal-binding</keyword>
<feature type="region of interest" description="Disordered" evidence="3">
    <location>
        <begin position="1"/>
        <end position="161"/>
    </location>
</feature>
<feature type="zinc finger region" description="C3H1-type" evidence="1">
    <location>
        <begin position="721"/>
        <end position="749"/>
    </location>
</feature>
<gene>
    <name evidence="6" type="ORF">C1SCF055_LOCUS16623</name>
</gene>
<feature type="compositionally biased region" description="Acidic residues" evidence="3">
    <location>
        <begin position="1315"/>
        <end position="1325"/>
    </location>
</feature>
<dbReference type="PROSITE" id="PS50103">
    <property type="entry name" value="ZF_C3H1"/>
    <property type="match status" value="1"/>
</dbReference>
<name>A0A9P1FVD6_9DINO</name>
<feature type="region of interest" description="Disordered" evidence="3">
    <location>
        <begin position="695"/>
        <end position="724"/>
    </location>
</feature>
<feature type="compositionally biased region" description="Basic and acidic residues" evidence="3">
    <location>
        <begin position="1949"/>
        <end position="1966"/>
    </location>
</feature>
<feature type="region of interest" description="Disordered" evidence="3">
    <location>
        <begin position="1307"/>
        <end position="1359"/>
    </location>
</feature>
<comment type="caution">
    <text evidence="6">The sequence shown here is derived from an EMBL/GenBank/DDBJ whole genome shotgun (WGS) entry which is preliminary data.</text>
</comment>
<feature type="transmembrane region" description="Helical" evidence="4">
    <location>
        <begin position="2012"/>
        <end position="2031"/>
    </location>
</feature>
<evidence type="ECO:0000313" key="7">
    <source>
        <dbReference type="EMBL" id="CAL4776868.1"/>
    </source>
</evidence>
<dbReference type="PANTHER" id="PTHR11439:SF483">
    <property type="entry name" value="PEPTIDE SYNTHASE GLIP-LIKE, PUTATIVE (AFU_ORTHOLOGUE AFUA_3G12920)-RELATED"/>
    <property type="match status" value="1"/>
</dbReference>
<dbReference type="Pfam" id="PF07727">
    <property type="entry name" value="RVT_2"/>
    <property type="match status" value="1"/>
</dbReference>
<feature type="region of interest" description="Disordered" evidence="3">
    <location>
        <begin position="827"/>
        <end position="850"/>
    </location>
</feature>
<keyword evidence="2" id="KW-0175">Coiled coil</keyword>
<evidence type="ECO:0000256" key="2">
    <source>
        <dbReference type="SAM" id="Coils"/>
    </source>
</evidence>
<dbReference type="SUPFAM" id="SSF56672">
    <property type="entry name" value="DNA/RNA polymerases"/>
    <property type="match status" value="1"/>
</dbReference>
<evidence type="ECO:0000256" key="4">
    <source>
        <dbReference type="SAM" id="Phobius"/>
    </source>
</evidence>